<dbReference type="Pfam" id="PF00817">
    <property type="entry name" value="IMS"/>
    <property type="match status" value="1"/>
</dbReference>
<keyword evidence="2" id="KW-0227">DNA damage</keyword>
<reference evidence="8 9" key="1">
    <citation type="submission" date="2020-08" db="EMBL/GenBank/DDBJ databases">
        <title>A Genomic Blueprint of the Chicken Gut Microbiome.</title>
        <authorList>
            <person name="Gilroy R."/>
            <person name="Ravi A."/>
            <person name="Getino M."/>
            <person name="Pursley I."/>
            <person name="Horton D.L."/>
            <person name="Alikhan N.-F."/>
            <person name="Baker D."/>
            <person name="Gharbi K."/>
            <person name="Hall N."/>
            <person name="Watson M."/>
            <person name="Adriaenssens E.M."/>
            <person name="Foster-Nyarko E."/>
            <person name="Jarju S."/>
            <person name="Secka A."/>
            <person name="Antonio M."/>
            <person name="Oren A."/>
            <person name="Chaudhuri R."/>
            <person name="La Ragione R.M."/>
            <person name="Hildebrand F."/>
            <person name="Pallen M.J."/>
        </authorList>
    </citation>
    <scope>NUCLEOTIDE SEQUENCE [LARGE SCALE GENOMIC DNA]</scope>
    <source>
        <strain evidence="8 9">Sa2CUA1</strain>
    </source>
</reference>
<dbReference type="InterPro" id="IPR036775">
    <property type="entry name" value="DNA_pol_Y-fam_lit_finger_sf"/>
</dbReference>
<dbReference type="Proteomes" id="UP000609874">
    <property type="component" value="Unassembled WGS sequence"/>
</dbReference>
<dbReference type="Gene3D" id="1.10.150.20">
    <property type="entry name" value="5' to 3' exonuclease, C-terminal subdomain"/>
    <property type="match status" value="1"/>
</dbReference>
<dbReference type="Gene3D" id="3.30.1490.100">
    <property type="entry name" value="DNA polymerase, Y-family, little finger domain"/>
    <property type="match status" value="1"/>
</dbReference>
<dbReference type="InterPro" id="IPR043502">
    <property type="entry name" value="DNA/RNA_pol_sf"/>
</dbReference>
<dbReference type="CDD" id="cd01700">
    <property type="entry name" value="PolY_Pol_V_umuC"/>
    <property type="match status" value="1"/>
</dbReference>
<evidence type="ECO:0000313" key="9">
    <source>
        <dbReference type="Proteomes" id="UP000609874"/>
    </source>
</evidence>
<dbReference type="Pfam" id="PF11798">
    <property type="entry name" value="IMS_HHH"/>
    <property type="match status" value="1"/>
</dbReference>
<evidence type="ECO:0000313" key="8">
    <source>
        <dbReference type="EMBL" id="MBD7994319.1"/>
    </source>
</evidence>
<dbReference type="InterPro" id="IPR043128">
    <property type="entry name" value="Rev_trsase/Diguanyl_cyclase"/>
</dbReference>
<keyword evidence="4" id="KW-0234">DNA repair</keyword>
<dbReference type="Gene3D" id="3.30.70.270">
    <property type="match status" value="1"/>
</dbReference>
<sequence>MRSTEEPVPVAGSPAEAAAAGDTSKSAGFCTGTGAARPGPLQQLHRIALVDVNSFYVSCERAFDPALAGIPVVVLSNNDGCVVARSDEAKALGIKTGEPWFKLADAAPHLGLVQRSSNYELYGDLSSRVMELLGRYALWQEVYSIDESFLGLAGTAEELDTQGADIRAAVARHTGLPVCVGIGTTKTLAKFANRIAKQNKHLGGVCSLDTMDPEVVETIMSRVPVTGLWGVGAKLGKRLGALGIRSVADLKAADPALIRSRFSVTLQRTVLELNGTSCLPLEEERADRQQLIFSRSFSVPVTTAAEMRQVMSIYAQQAAARLEREGQQARVLTAYAGTSHFSQKAASFPSVTVRLQSPTSDPVVLTRAAVGALEDSILEGVPYTKAGVMLSGLSDAGAQPVFDEFVSAHEHRHIGELLGKVADKYGAASIGLGLAGLSSTKPDWTMSRKFFSPRYTTDWDELPVVRAR</sequence>
<evidence type="ECO:0000256" key="4">
    <source>
        <dbReference type="ARBA" id="ARBA00023204"/>
    </source>
</evidence>
<keyword evidence="5" id="KW-0742">SOS response</keyword>
<feature type="domain" description="UmuC" evidence="7">
    <location>
        <begin position="47"/>
        <end position="232"/>
    </location>
</feature>
<evidence type="ECO:0000256" key="1">
    <source>
        <dbReference type="ARBA" id="ARBA00010945"/>
    </source>
</evidence>
<dbReference type="Pfam" id="PF11799">
    <property type="entry name" value="IMS_C"/>
    <property type="match status" value="1"/>
</dbReference>
<comment type="caution">
    <text evidence="8">The sequence shown here is derived from an EMBL/GenBank/DDBJ whole genome shotgun (WGS) entry which is preliminary data.</text>
</comment>
<organism evidence="8 9">
    <name type="scientific">Arthrobacter gallicola</name>
    <dbReference type="NCBI Taxonomy" id="2762225"/>
    <lineage>
        <taxon>Bacteria</taxon>
        <taxon>Bacillati</taxon>
        <taxon>Actinomycetota</taxon>
        <taxon>Actinomycetes</taxon>
        <taxon>Micrococcales</taxon>
        <taxon>Micrococcaceae</taxon>
        <taxon>Arthrobacter</taxon>
    </lineage>
</organism>
<dbReference type="InterPro" id="IPR001126">
    <property type="entry name" value="UmuC"/>
</dbReference>
<evidence type="ECO:0000256" key="3">
    <source>
        <dbReference type="ARBA" id="ARBA00023199"/>
    </source>
</evidence>
<keyword evidence="3" id="KW-0741">SOS mutagenesis</keyword>
<dbReference type="Gene3D" id="3.40.1170.60">
    <property type="match status" value="1"/>
</dbReference>
<dbReference type="InterPro" id="IPR024728">
    <property type="entry name" value="PolY_HhH_motif"/>
</dbReference>
<evidence type="ECO:0000256" key="2">
    <source>
        <dbReference type="ARBA" id="ARBA00022763"/>
    </source>
</evidence>
<name>A0ABR8UP45_9MICC</name>
<dbReference type="PROSITE" id="PS50173">
    <property type="entry name" value="UMUC"/>
    <property type="match status" value="1"/>
</dbReference>
<dbReference type="InterPro" id="IPR025188">
    <property type="entry name" value="DUF4113"/>
</dbReference>
<dbReference type="SUPFAM" id="SSF56672">
    <property type="entry name" value="DNA/RNA polymerases"/>
    <property type="match status" value="1"/>
</dbReference>
<dbReference type="Pfam" id="PF13438">
    <property type="entry name" value="DUF4113"/>
    <property type="match status" value="1"/>
</dbReference>
<evidence type="ECO:0000256" key="6">
    <source>
        <dbReference type="ARBA" id="ARBA00025589"/>
    </source>
</evidence>
<evidence type="ECO:0000259" key="7">
    <source>
        <dbReference type="PROSITE" id="PS50173"/>
    </source>
</evidence>
<comment type="similarity">
    <text evidence="1">Belongs to the DNA polymerase type-Y family.</text>
</comment>
<comment type="function">
    <text evidence="6">Poorly processive, error-prone DNA polymerase involved in untargeted mutagenesis. Copies undamaged DNA at stalled replication forks, which arise in vivo from mismatched or misaligned primer ends. These misaligned primers can be extended by PolIV. Exhibits no 3'-5' exonuclease (proofreading) activity. May be involved in translesional synthesis, in conjunction with the beta clamp from PolIII.</text>
</comment>
<gene>
    <name evidence="8" type="ORF">H9639_03285</name>
</gene>
<accession>A0ABR8UP45</accession>
<protein>
    <submittedName>
        <fullName evidence="8">Y-family DNA polymerase</fullName>
    </submittedName>
</protein>
<keyword evidence="9" id="KW-1185">Reference proteome</keyword>
<dbReference type="EMBL" id="JACSQD010000001">
    <property type="protein sequence ID" value="MBD7994319.1"/>
    <property type="molecule type" value="Genomic_DNA"/>
</dbReference>
<proteinExistence type="inferred from homology"/>
<dbReference type="InterPro" id="IPR050116">
    <property type="entry name" value="DNA_polymerase-Y"/>
</dbReference>
<dbReference type="PANTHER" id="PTHR11076">
    <property type="entry name" value="DNA REPAIR POLYMERASE UMUC / TRANSFERASE FAMILY MEMBER"/>
    <property type="match status" value="1"/>
</dbReference>
<dbReference type="PANTHER" id="PTHR11076:SF34">
    <property type="entry name" value="PROTEIN UMUC"/>
    <property type="match status" value="1"/>
</dbReference>
<dbReference type="InterPro" id="IPR017961">
    <property type="entry name" value="DNA_pol_Y-fam_little_finger"/>
</dbReference>
<evidence type="ECO:0000256" key="5">
    <source>
        <dbReference type="ARBA" id="ARBA00023236"/>
    </source>
</evidence>